<feature type="domain" description="RDD" evidence="6">
    <location>
        <begin position="46"/>
        <end position="174"/>
    </location>
</feature>
<evidence type="ECO:0000256" key="4">
    <source>
        <dbReference type="ARBA" id="ARBA00023136"/>
    </source>
</evidence>
<keyword evidence="8" id="KW-1185">Reference proteome</keyword>
<gene>
    <name evidence="7" type="ORF">BPA01_39210</name>
</gene>
<dbReference type="RefSeq" id="WP_233454155.1">
    <property type="nucleotide sequence ID" value="NZ_BJMH01000021.1"/>
</dbReference>
<dbReference type="InterPro" id="IPR010432">
    <property type="entry name" value="RDD"/>
</dbReference>
<organism evidence="7 8">
    <name type="scientific">Brevibacillus parabrevis</name>
    <dbReference type="NCBI Taxonomy" id="54914"/>
    <lineage>
        <taxon>Bacteria</taxon>
        <taxon>Bacillati</taxon>
        <taxon>Bacillota</taxon>
        <taxon>Bacilli</taxon>
        <taxon>Bacillales</taxon>
        <taxon>Paenibacillaceae</taxon>
        <taxon>Brevibacillus</taxon>
    </lineage>
</organism>
<dbReference type="STRING" id="54914.AV540_03915"/>
<keyword evidence="3 5" id="KW-1133">Transmembrane helix</keyword>
<comment type="caution">
    <text evidence="7">The sequence shown here is derived from an EMBL/GenBank/DDBJ whole genome shotgun (WGS) entry which is preliminary data.</text>
</comment>
<feature type="transmembrane region" description="Helical" evidence="5">
    <location>
        <begin position="125"/>
        <end position="143"/>
    </location>
</feature>
<feature type="transmembrane region" description="Helical" evidence="5">
    <location>
        <begin position="43"/>
        <end position="69"/>
    </location>
</feature>
<dbReference type="Proteomes" id="UP000316882">
    <property type="component" value="Unassembled WGS sequence"/>
</dbReference>
<dbReference type="Pfam" id="PF06271">
    <property type="entry name" value="RDD"/>
    <property type="match status" value="1"/>
</dbReference>
<sequence length="202" mass="22581">MLNSTGALAGYWIGPIILALFPSKKTLLAKKAKIESSRLVPPLSQLLAVWVDYFLIQAVWLVTIGLFSSNDVMELVYTTVGFLVVYFILPLLWGGQTVGTRLLRFKLAGPQGEVPSWRALLKRAFALYLPWGLSTFFGILNRVEIDMDSALYPIHVWMTVVLFVCMAIMVAVLCLHVLLVLLKKGERTFYFDAAADIVPSKK</sequence>
<accession>A0A4Y3PV28</accession>
<evidence type="ECO:0000256" key="2">
    <source>
        <dbReference type="ARBA" id="ARBA00022692"/>
    </source>
</evidence>
<keyword evidence="2 5" id="KW-0812">Transmembrane</keyword>
<evidence type="ECO:0000313" key="8">
    <source>
        <dbReference type="Proteomes" id="UP000316882"/>
    </source>
</evidence>
<dbReference type="AlphaFoldDB" id="A0A4Y3PV28"/>
<evidence type="ECO:0000259" key="6">
    <source>
        <dbReference type="Pfam" id="PF06271"/>
    </source>
</evidence>
<evidence type="ECO:0000256" key="3">
    <source>
        <dbReference type="ARBA" id="ARBA00022989"/>
    </source>
</evidence>
<feature type="transmembrane region" description="Helical" evidence="5">
    <location>
        <begin position="6"/>
        <end position="22"/>
    </location>
</feature>
<keyword evidence="4 5" id="KW-0472">Membrane</keyword>
<proteinExistence type="predicted"/>
<protein>
    <recommendedName>
        <fullName evidence="6">RDD domain-containing protein</fullName>
    </recommendedName>
</protein>
<evidence type="ECO:0000313" key="7">
    <source>
        <dbReference type="EMBL" id="GEB34341.1"/>
    </source>
</evidence>
<evidence type="ECO:0000256" key="5">
    <source>
        <dbReference type="SAM" id="Phobius"/>
    </source>
</evidence>
<feature type="transmembrane region" description="Helical" evidence="5">
    <location>
        <begin position="75"/>
        <end position="94"/>
    </location>
</feature>
<evidence type="ECO:0000256" key="1">
    <source>
        <dbReference type="ARBA" id="ARBA00004141"/>
    </source>
</evidence>
<comment type="subcellular location">
    <subcellularLocation>
        <location evidence="1">Membrane</location>
        <topology evidence="1">Multi-pass membrane protein</topology>
    </subcellularLocation>
</comment>
<dbReference type="EMBL" id="BJMH01000021">
    <property type="protein sequence ID" value="GEB34341.1"/>
    <property type="molecule type" value="Genomic_DNA"/>
</dbReference>
<feature type="transmembrane region" description="Helical" evidence="5">
    <location>
        <begin position="155"/>
        <end position="182"/>
    </location>
</feature>
<name>A0A4Y3PV28_BREPA</name>
<reference evidence="7 8" key="1">
    <citation type="submission" date="2019-06" db="EMBL/GenBank/DDBJ databases">
        <title>Whole genome shotgun sequence of Brevibacillus parabrevis NBRC 12334.</title>
        <authorList>
            <person name="Hosoyama A."/>
            <person name="Uohara A."/>
            <person name="Ohji S."/>
            <person name="Ichikawa N."/>
        </authorList>
    </citation>
    <scope>NUCLEOTIDE SEQUENCE [LARGE SCALE GENOMIC DNA]</scope>
    <source>
        <strain evidence="7 8">NBRC 12334</strain>
    </source>
</reference>